<dbReference type="RefSeq" id="WP_011763340.1">
    <property type="nucleotide sequence ID" value="NC_008701.1"/>
</dbReference>
<gene>
    <name evidence="1" type="ordered locus">Pisl_1611</name>
</gene>
<evidence type="ECO:0000313" key="2">
    <source>
        <dbReference type="Proteomes" id="UP000002595"/>
    </source>
</evidence>
<proteinExistence type="predicted"/>
<keyword evidence="2" id="KW-1185">Reference proteome</keyword>
<name>A1RUY3_PYRIL</name>
<dbReference type="EMBL" id="CP000504">
    <property type="protein sequence ID" value="ABL88765.1"/>
    <property type="molecule type" value="Genomic_DNA"/>
</dbReference>
<dbReference type="eggNOG" id="arCOG07031">
    <property type="taxonomic scope" value="Archaea"/>
</dbReference>
<sequence>MEYEVYQNKHVVDKEYIVKRLKAMLPREATYEKDALLGVLVPTMPQALLTDPQLMKMISLGLMEYRKTTIVPTQLLVSLLGMLF</sequence>
<protein>
    <submittedName>
        <fullName evidence="1">Uncharacterized protein</fullName>
    </submittedName>
</protein>
<evidence type="ECO:0000313" key="1">
    <source>
        <dbReference type="EMBL" id="ABL88765.1"/>
    </source>
</evidence>
<dbReference type="GeneID" id="71810772"/>
<accession>A1RUY3</accession>
<dbReference type="AlphaFoldDB" id="A1RUY3"/>
<organism evidence="1 2">
    <name type="scientific">Pyrobaculum islandicum (strain DSM 4184 / JCM 9189 / GEO3)</name>
    <dbReference type="NCBI Taxonomy" id="384616"/>
    <lineage>
        <taxon>Archaea</taxon>
        <taxon>Thermoproteota</taxon>
        <taxon>Thermoprotei</taxon>
        <taxon>Thermoproteales</taxon>
        <taxon>Thermoproteaceae</taxon>
        <taxon>Pyrobaculum</taxon>
    </lineage>
</organism>
<reference evidence="1" key="1">
    <citation type="submission" date="2006-12" db="EMBL/GenBank/DDBJ databases">
        <title>Complete sequence of Pyrobaculum islandicum DSM 4184.</title>
        <authorList>
            <person name="Copeland A."/>
            <person name="Lucas S."/>
            <person name="Lapidus A."/>
            <person name="Barry K."/>
            <person name="Detter J.C."/>
            <person name="Glavina del Rio T."/>
            <person name="Dalin E."/>
            <person name="Tice H."/>
            <person name="Pitluck S."/>
            <person name="Meincke L."/>
            <person name="Brettin T."/>
            <person name="Bruce D."/>
            <person name="Han C."/>
            <person name="Tapia R."/>
            <person name="Gilna P."/>
            <person name="Schmutz J."/>
            <person name="Larimer F."/>
            <person name="Land M."/>
            <person name="Hauser L."/>
            <person name="Kyrpides N."/>
            <person name="Mikhailova N."/>
            <person name="Cozen A.E."/>
            <person name="Fitz-Gibbon S.T."/>
            <person name="House C.H."/>
            <person name="Saltikov C."/>
            <person name="Lowe T."/>
            <person name="Richardson P."/>
        </authorList>
    </citation>
    <scope>NUCLEOTIDE SEQUENCE [LARGE SCALE GENOMIC DNA]</scope>
    <source>
        <strain evidence="1">DSM 4184</strain>
    </source>
</reference>
<dbReference type="STRING" id="384616.Pisl_1611"/>
<dbReference type="Proteomes" id="UP000002595">
    <property type="component" value="Chromosome"/>
</dbReference>
<dbReference type="HOGENOM" id="CLU_2519904_0_0_2"/>
<dbReference type="KEGG" id="pis:Pisl_1611"/>